<evidence type="ECO:0000313" key="1">
    <source>
        <dbReference type="EMBL" id="SEB11642.1"/>
    </source>
</evidence>
<organism evidence="1 2">
    <name type="scientific">Pedobacter hartonius</name>
    <dbReference type="NCBI Taxonomy" id="425514"/>
    <lineage>
        <taxon>Bacteria</taxon>
        <taxon>Pseudomonadati</taxon>
        <taxon>Bacteroidota</taxon>
        <taxon>Sphingobacteriia</taxon>
        <taxon>Sphingobacteriales</taxon>
        <taxon>Sphingobacteriaceae</taxon>
        <taxon>Pedobacter</taxon>
    </lineage>
</organism>
<reference evidence="1 2" key="1">
    <citation type="submission" date="2016-10" db="EMBL/GenBank/DDBJ databases">
        <authorList>
            <person name="de Groot N.N."/>
        </authorList>
    </citation>
    <scope>NUCLEOTIDE SEQUENCE [LARGE SCALE GENOMIC DNA]</scope>
    <source>
        <strain evidence="1 2">DSM 19033</strain>
    </source>
</reference>
<protein>
    <recommendedName>
        <fullName evidence="3">Nucleotidyl transferase AbiEii toxin, Type IV TA system</fullName>
    </recommendedName>
</protein>
<sequence>MPANYLHERKDFLDLLQIVAGETNIQVGLVEKDYWIMHVLYGLKKQGLNFELKGGTSLKDIR</sequence>
<proteinExistence type="predicted"/>
<evidence type="ECO:0008006" key="3">
    <source>
        <dbReference type="Google" id="ProtNLM"/>
    </source>
</evidence>
<dbReference type="AlphaFoldDB" id="A0A1H4GSP0"/>
<accession>A0A1H4GSP0</accession>
<name>A0A1H4GSP0_9SPHI</name>
<dbReference type="RefSeq" id="WP_217631592.1">
    <property type="nucleotide sequence ID" value="NZ_FNRA01000011.1"/>
</dbReference>
<dbReference type="STRING" id="425514.SAMN05443550_1113"/>
<keyword evidence="2" id="KW-1185">Reference proteome</keyword>
<evidence type="ECO:0000313" key="2">
    <source>
        <dbReference type="Proteomes" id="UP000198850"/>
    </source>
</evidence>
<dbReference type="EMBL" id="FNRA01000011">
    <property type="protein sequence ID" value="SEB11642.1"/>
    <property type="molecule type" value="Genomic_DNA"/>
</dbReference>
<gene>
    <name evidence="1" type="ORF">SAMN05443550_1113</name>
</gene>
<dbReference type="Proteomes" id="UP000198850">
    <property type="component" value="Unassembled WGS sequence"/>
</dbReference>